<keyword evidence="1" id="KW-0949">S-adenosyl-L-methionine</keyword>
<dbReference type="SFLD" id="SFLDG01386">
    <property type="entry name" value="main_SPASM_domain-containing"/>
    <property type="match status" value="1"/>
</dbReference>
<dbReference type="PANTHER" id="PTHR11228:SF7">
    <property type="entry name" value="PQQA PEPTIDE CYCLASE"/>
    <property type="match status" value="1"/>
</dbReference>
<reference evidence="6 7" key="1">
    <citation type="journal article" date="2016" name="Genome Announc.">
        <title>Draft Genome Sequence of Paenibacillus amylolyticus Heshi-A3, Isolated from Fermented Rice Bran in a Japanese Fermented Seafood Dish.</title>
        <authorList>
            <person name="Akuzawa S."/>
            <person name="Nagaoka J."/>
            <person name="Kanekatsu M."/>
            <person name="Kubota E."/>
            <person name="Ohtake R."/>
            <person name="Suzuki T."/>
            <person name="Kanesaki Y."/>
        </authorList>
    </citation>
    <scope>NUCLEOTIDE SEQUENCE [LARGE SCALE GENOMIC DNA]</scope>
    <source>
        <strain evidence="6 7">Heshi-A3</strain>
    </source>
</reference>
<dbReference type="EMBL" id="BCNV01000006">
    <property type="protein sequence ID" value="GAS84945.1"/>
    <property type="molecule type" value="Genomic_DNA"/>
</dbReference>
<evidence type="ECO:0000313" key="7">
    <source>
        <dbReference type="Proteomes" id="UP000069697"/>
    </source>
</evidence>
<feature type="domain" description="Radical SAM core" evidence="5">
    <location>
        <begin position="78"/>
        <end position="283"/>
    </location>
</feature>
<keyword evidence="3" id="KW-0408">Iron</keyword>
<evidence type="ECO:0000259" key="5">
    <source>
        <dbReference type="PROSITE" id="PS51918"/>
    </source>
</evidence>
<evidence type="ECO:0000256" key="2">
    <source>
        <dbReference type="ARBA" id="ARBA00022723"/>
    </source>
</evidence>
<dbReference type="InterPro" id="IPR007197">
    <property type="entry name" value="rSAM"/>
</dbReference>
<dbReference type="InterPro" id="IPR058240">
    <property type="entry name" value="rSAM_sf"/>
</dbReference>
<dbReference type="RefSeq" id="WP_062837318.1">
    <property type="nucleotide sequence ID" value="NZ_BCNV01000006.1"/>
</dbReference>
<dbReference type="PROSITE" id="PS51918">
    <property type="entry name" value="RADICAL_SAM"/>
    <property type="match status" value="1"/>
</dbReference>
<evidence type="ECO:0000313" key="6">
    <source>
        <dbReference type="EMBL" id="GAS84945.1"/>
    </source>
</evidence>
<evidence type="ECO:0000256" key="4">
    <source>
        <dbReference type="ARBA" id="ARBA00023014"/>
    </source>
</evidence>
<proteinExistence type="predicted"/>
<evidence type="ECO:0000256" key="1">
    <source>
        <dbReference type="ARBA" id="ARBA00022691"/>
    </source>
</evidence>
<reference evidence="7" key="2">
    <citation type="submission" date="2016-01" db="EMBL/GenBank/DDBJ databases">
        <title>Draft Genome Sequence of Paenibacillus amylolyticus Heshi-A3 that Was Isolated from Fermented Rice Bran with Aging Salted Mackerel, Which Was Named Heshiko as Traditional Fermented Seafood in Japan.</title>
        <authorList>
            <person name="Akuzawa S."/>
            <person name="Nakagawa J."/>
            <person name="Kanekatsu T."/>
            <person name="Kubota E."/>
            <person name="Ohtake R."/>
            <person name="Suzuki T."/>
            <person name="Kanesaki Y."/>
        </authorList>
    </citation>
    <scope>NUCLEOTIDE SEQUENCE [LARGE SCALE GENOMIC DNA]</scope>
    <source>
        <strain evidence="7">Heshi-A3</strain>
    </source>
</reference>
<organism evidence="6 7">
    <name type="scientific">Paenibacillus amylolyticus</name>
    <dbReference type="NCBI Taxonomy" id="1451"/>
    <lineage>
        <taxon>Bacteria</taxon>
        <taxon>Bacillati</taxon>
        <taxon>Bacillota</taxon>
        <taxon>Bacilli</taxon>
        <taxon>Bacillales</taxon>
        <taxon>Paenibacillaceae</taxon>
        <taxon>Paenibacillus</taxon>
    </lineage>
</organism>
<dbReference type="CDD" id="cd01335">
    <property type="entry name" value="Radical_SAM"/>
    <property type="match status" value="1"/>
</dbReference>
<dbReference type="InterPro" id="IPR023885">
    <property type="entry name" value="4Fe4S-binding_SPASM_dom"/>
</dbReference>
<dbReference type="SUPFAM" id="SSF102114">
    <property type="entry name" value="Radical SAM enzymes"/>
    <property type="match status" value="1"/>
</dbReference>
<dbReference type="InterPro" id="IPR050377">
    <property type="entry name" value="Radical_SAM_PqqE_MftC-like"/>
</dbReference>
<dbReference type="Pfam" id="PF13186">
    <property type="entry name" value="SPASM"/>
    <property type="match status" value="1"/>
</dbReference>
<keyword evidence="2" id="KW-0479">Metal-binding</keyword>
<dbReference type="AlphaFoldDB" id="A0A117I395"/>
<sequence length="418" mass="47855">MSSVLDDGYRLHKDIRQFEIDGIRMIGNIDNGSIIGLDAKGVHLIEQINSGVELVQLDKEEQQLLECMIENQFFVEEKKGLKAAYVHLTDRCNLHCVGCYSFVEERNLKDALPFEKICHVLSELKANGAEQIVFSGGEPFIRKDIVEICKFAKETLGIMNLHVISNGTMNYRRYEEAFQYIDALSISIDGYNEETRFIRDQGIMPKIISNVAYLREKAPVTLIATIHAQNINHIDEYLNFAKQLDVKLSFSIFTVNPEDEYFRPYIFDHHSLVQFSKKISNLDQSVPIYDMPAGEIELTCRGNCEVGKEMVSIGADGTIYPCHMLHDSSLSLGNILEQELDEVLEHPDNPFLKLNVDNIEECKHCKYRYLCGGGCRGRSWLYNNTLNNRDAFCPFIKNFYRDSIQRLKESIGYIESSV</sequence>
<gene>
    <name evidence="6" type="ORF">PAHA3_5066</name>
</gene>
<dbReference type="SFLD" id="SFLDS00029">
    <property type="entry name" value="Radical_SAM"/>
    <property type="match status" value="1"/>
</dbReference>
<dbReference type="Gene3D" id="3.20.20.70">
    <property type="entry name" value="Aldolase class I"/>
    <property type="match status" value="1"/>
</dbReference>
<name>A0A117I395_PAEAM</name>
<accession>A0A117I395</accession>
<dbReference type="GO" id="GO:0046872">
    <property type="term" value="F:metal ion binding"/>
    <property type="evidence" value="ECO:0007669"/>
    <property type="project" value="UniProtKB-KW"/>
</dbReference>
<dbReference type="GO" id="GO:0051536">
    <property type="term" value="F:iron-sulfur cluster binding"/>
    <property type="evidence" value="ECO:0007669"/>
    <property type="project" value="UniProtKB-KW"/>
</dbReference>
<evidence type="ECO:0000256" key="3">
    <source>
        <dbReference type="ARBA" id="ARBA00023004"/>
    </source>
</evidence>
<dbReference type="PANTHER" id="PTHR11228">
    <property type="entry name" value="RADICAL SAM DOMAIN PROTEIN"/>
    <property type="match status" value="1"/>
</dbReference>
<dbReference type="NCBIfam" id="TIGR04085">
    <property type="entry name" value="rSAM_more_4Fe4S"/>
    <property type="match status" value="1"/>
</dbReference>
<keyword evidence="4" id="KW-0411">Iron-sulfur</keyword>
<dbReference type="GO" id="GO:0003824">
    <property type="term" value="F:catalytic activity"/>
    <property type="evidence" value="ECO:0007669"/>
    <property type="project" value="InterPro"/>
</dbReference>
<protein>
    <submittedName>
        <fullName evidence="6">Radical SAM domain protein</fullName>
    </submittedName>
</protein>
<comment type="caution">
    <text evidence="6">The sequence shown here is derived from an EMBL/GenBank/DDBJ whole genome shotgun (WGS) entry which is preliminary data.</text>
</comment>
<dbReference type="SFLD" id="SFLDG01067">
    <property type="entry name" value="SPASM/twitch_domain_containing"/>
    <property type="match status" value="1"/>
</dbReference>
<dbReference type="Proteomes" id="UP000069697">
    <property type="component" value="Unassembled WGS sequence"/>
</dbReference>
<dbReference type="InterPro" id="IPR013785">
    <property type="entry name" value="Aldolase_TIM"/>
</dbReference>
<dbReference type="Pfam" id="PF04055">
    <property type="entry name" value="Radical_SAM"/>
    <property type="match status" value="1"/>
</dbReference>